<dbReference type="InterPro" id="IPR052049">
    <property type="entry name" value="Electron_transfer_protein"/>
</dbReference>
<gene>
    <name evidence="2" type="ORF">GALL_267730</name>
</gene>
<feature type="transmembrane region" description="Helical" evidence="1">
    <location>
        <begin position="283"/>
        <end position="305"/>
    </location>
</feature>
<keyword evidence="1" id="KW-0812">Transmembrane</keyword>
<sequence length="392" mass="43278">MSNPLTTPQFVPPLRHLNELYNVVHDRPFSILFANYSWALGVAGGLALIWAINAWRGRTDTVEHRFTVPLIVALILAGFVNVLAEVKQPGRLIFGYFLGWSNWDTAIIKYGIILLPVFLVLAWWLSFQCIPRARLGAEVEKLSGIWRRLADIFSLWSRHYSVFESKWLKTVLVATAFLGLFAPLYSAVFLMNEHGIPVWNSAVAPILFLASALAVAALAEMAVIPALAWAVTASRPTAQTGHRQTAAVALGVCLVTWYGWMWWLGRFGTIEELRAANLFMGPYAAPITFNLTIIGLLVPLALLLLPTGRSYWAQLLAFLGATWGSYAMRIGIVIGGEAINRSGAGYYTFHLNFAELWYTGVSVLLLLGVLAALLAAMPRDAQSAPFFTPKKV</sequence>
<feature type="transmembrane region" description="Helical" evidence="1">
    <location>
        <begin position="106"/>
        <end position="125"/>
    </location>
</feature>
<dbReference type="PANTHER" id="PTHR34856">
    <property type="entry name" value="PROTEIN NRFD"/>
    <property type="match status" value="1"/>
</dbReference>
<keyword evidence="1" id="KW-1133">Transmembrane helix</keyword>
<feature type="transmembrane region" description="Helical" evidence="1">
    <location>
        <begin position="167"/>
        <end position="186"/>
    </location>
</feature>
<dbReference type="Gene3D" id="1.20.1630.10">
    <property type="entry name" value="Formate dehydrogenase/DMSO reductase domain"/>
    <property type="match status" value="1"/>
</dbReference>
<organism evidence="2">
    <name type="scientific">mine drainage metagenome</name>
    <dbReference type="NCBI Taxonomy" id="410659"/>
    <lineage>
        <taxon>unclassified sequences</taxon>
        <taxon>metagenomes</taxon>
        <taxon>ecological metagenomes</taxon>
    </lineage>
</organism>
<comment type="caution">
    <text evidence="2">The sequence shown here is derived from an EMBL/GenBank/DDBJ whole genome shotgun (WGS) entry which is preliminary data.</text>
</comment>
<feature type="transmembrane region" description="Helical" evidence="1">
    <location>
        <begin position="356"/>
        <end position="376"/>
    </location>
</feature>
<feature type="transmembrane region" description="Helical" evidence="1">
    <location>
        <begin position="67"/>
        <end position="86"/>
    </location>
</feature>
<feature type="transmembrane region" description="Helical" evidence="1">
    <location>
        <begin position="245"/>
        <end position="263"/>
    </location>
</feature>
<accession>A0A1J5R7E4</accession>
<dbReference type="GO" id="GO:0005886">
    <property type="term" value="C:plasma membrane"/>
    <property type="evidence" value="ECO:0007669"/>
    <property type="project" value="TreeGrafter"/>
</dbReference>
<dbReference type="EMBL" id="MLJW01000263">
    <property type="protein sequence ID" value="OIQ91306.1"/>
    <property type="molecule type" value="Genomic_DNA"/>
</dbReference>
<proteinExistence type="predicted"/>
<feature type="transmembrane region" description="Helical" evidence="1">
    <location>
        <begin position="206"/>
        <end position="233"/>
    </location>
</feature>
<dbReference type="AlphaFoldDB" id="A0A1J5R7E4"/>
<protein>
    <recommendedName>
        <fullName evidence="3">Polysulfide reductase, NrfD</fullName>
    </recommendedName>
</protein>
<evidence type="ECO:0008006" key="3">
    <source>
        <dbReference type="Google" id="ProtNLM"/>
    </source>
</evidence>
<evidence type="ECO:0000313" key="2">
    <source>
        <dbReference type="EMBL" id="OIQ91306.1"/>
    </source>
</evidence>
<keyword evidence="1" id="KW-0472">Membrane</keyword>
<feature type="transmembrane region" description="Helical" evidence="1">
    <location>
        <begin position="312"/>
        <end position="336"/>
    </location>
</feature>
<dbReference type="PANTHER" id="PTHR34856:SF2">
    <property type="entry name" value="PROTEIN NRFD"/>
    <property type="match status" value="1"/>
</dbReference>
<evidence type="ECO:0000256" key="1">
    <source>
        <dbReference type="SAM" id="Phobius"/>
    </source>
</evidence>
<feature type="transmembrane region" description="Helical" evidence="1">
    <location>
        <begin position="36"/>
        <end position="55"/>
    </location>
</feature>
<reference evidence="2" key="1">
    <citation type="submission" date="2016-10" db="EMBL/GenBank/DDBJ databases">
        <title>Sequence of Gallionella enrichment culture.</title>
        <authorList>
            <person name="Poehlein A."/>
            <person name="Muehling M."/>
            <person name="Daniel R."/>
        </authorList>
    </citation>
    <scope>NUCLEOTIDE SEQUENCE</scope>
</reference>
<name>A0A1J5R7E4_9ZZZZ</name>